<proteinExistence type="predicted"/>
<name>A0AA35WSY3_GEOBA</name>
<comment type="caution">
    <text evidence="1">The sequence shown here is derived from an EMBL/GenBank/DDBJ whole genome shotgun (WGS) entry which is preliminary data.</text>
</comment>
<keyword evidence="2" id="KW-1185">Reference proteome</keyword>
<dbReference type="AlphaFoldDB" id="A0AA35WSY3"/>
<evidence type="ECO:0000313" key="2">
    <source>
        <dbReference type="Proteomes" id="UP001174909"/>
    </source>
</evidence>
<sequence>MCRSSHSTTMCMCTSITQEVQSGRGITNLNYQVSQSRMTDVRHHM</sequence>
<protein>
    <submittedName>
        <fullName evidence="1">Uncharacterized protein</fullName>
    </submittedName>
</protein>
<reference evidence="1" key="1">
    <citation type="submission" date="2023-03" db="EMBL/GenBank/DDBJ databases">
        <authorList>
            <person name="Steffen K."/>
            <person name="Cardenas P."/>
        </authorList>
    </citation>
    <scope>NUCLEOTIDE SEQUENCE</scope>
</reference>
<dbReference type="EMBL" id="CASHTH010002155">
    <property type="protein sequence ID" value="CAI8025510.1"/>
    <property type="molecule type" value="Genomic_DNA"/>
</dbReference>
<organism evidence="1 2">
    <name type="scientific">Geodia barretti</name>
    <name type="common">Barrett's horny sponge</name>
    <dbReference type="NCBI Taxonomy" id="519541"/>
    <lineage>
        <taxon>Eukaryota</taxon>
        <taxon>Metazoa</taxon>
        <taxon>Porifera</taxon>
        <taxon>Demospongiae</taxon>
        <taxon>Heteroscleromorpha</taxon>
        <taxon>Tetractinellida</taxon>
        <taxon>Astrophorina</taxon>
        <taxon>Geodiidae</taxon>
        <taxon>Geodia</taxon>
    </lineage>
</organism>
<dbReference type="Proteomes" id="UP001174909">
    <property type="component" value="Unassembled WGS sequence"/>
</dbReference>
<gene>
    <name evidence="1" type="ORF">GBAR_LOCUS14732</name>
</gene>
<evidence type="ECO:0000313" key="1">
    <source>
        <dbReference type="EMBL" id="CAI8025510.1"/>
    </source>
</evidence>
<accession>A0AA35WSY3</accession>